<evidence type="ECO:0000256" key="3">
    <source>
        <dbReference type="ARBA" id="ARBA00023082"/>
    </source>
</evidence>
<gene>
    <name evidence="7" type="ORF">EOD41_11940</name>
</gene>
<dbReference type="Pfam" id="PF08281">
    <property type="entry name" value="Sigma70_r4_2"/>
    <property type="match status" value="1"/>
</dbReference>
<comment type="similarity">
    <text evidence="1">Belongs to the sigma-70 factor family. ECF subfamily.</text>
</comment>
<dbReference type="InterPro" id="IPR013249">
    <property type="entry name" value="RNA_pol_sigma70_r4_t2"/>
</dbReference>
<dbReference type="GO" id="GO:0016987">
    <property type="term" value="F:sigma factor activity"/>
    <property type="evidence" value="ECO:0007669"/>
    <property type="project" value="UniProtKB-KW"/>
</dbReference>
<dbReference type="InterPro" id="IPR039425">
    <property type="entry name" value="RNA_pol_sigma-70-like"/>
</dbReference>
<dbReference type="CDD" id="cd06171">
    <property type="entry name" value="Sigma70_r4"/>
    <property type="match status" value="1"/>
</dbReference>
<evidence type="ECO:0000313" key="8">
    <source>
        <dbReference type="Proteomes" id="UP000282759"/>
    </source>
</evidence>
<dbReference type="Pfam" id="PF04542">
    <property type="entry name" value="Sigma70_r2"/>
    <property type="match status" value="1"/>
</dbReference>
<keyword evidence="4" id="KW-0804">Transcription</keyword>
<dbReference type="Gene3D" id="1.10.10.10">
    <property type="entry name" value="Winged helix-like DNA-binding domain superfamily/Winged helix DNA-binding domain"/>
    <property type="match status" value="1"/>
</dbReference>
<dbReference type="InterPro" id="IPR013325">
    <property type="entry name" value="RNA_pol_sigma_r2"/>
</dbReference>
<dbReference type="Gene3D" id="1.10.1740.10">
    <property type="match status" value="1"/>
</dbReference>
<evidence type="ECO:0000259" key="6">
    <source>
        <dbReference type="Pfam" id="PF08281"/>
    </source>
</evidence>
<comment type="caution">
    <text evidence="7">The sequence shown here is derived from an EMBL/GenBank/DDBJ whole genome shotgun (WGS) entry which is preliminary data.</text>
</comment>
<dbReference type="NCBIfam" id="TIGR02937">
    <property type="entry name" value="sigma70-ECF"/>
    <property type="match status" value="1"/>
</dbReference>
<dbReference type="Proteomes" id="UP000282759">
    <property type="component" value="Unassembled WGS sequence"/>
</dbReference>
<evidence type="ECO:0000259" key="5">
    <source>
        <dbReference type="Pfam" id="PF04542"/>
    </source>
</evidence>
<dbReference type="SUPFAM" id="SSF88659">
    <property type="entry name" value="Sigma3 and sigma4 domains of RNA polymerase sigma factors"/>
    <property type="match status" value="1"/>
</dbReference>
<evidence type="ECO:0000256" key="2">
    <source>
        <dbReference type="ARBA" id="ARBA00023015"/>
    </source>
</evidence>
<dbReference type="RefSeq" id="WP_127705121.1">
    <property type="nucleotide sequence ID" value="NZ_SACK01000004.1"/>
</dbReference>
<sequence length="194" mass="22807">MADYKVYSDADLTVLLKAGDRLAFAEIYDRYKLILHNHAWNKTRNTVEAQDVIQEVFSNLWTKREVLQIGSNLSGYLYSAVRNHILNLFAKKQVKEKYIQSIQQFNQQRAGVTDHRVRESMLRELIEKEIAQLPPKMREVFELSRKHHLSHKEIAEIMGTTEQTVKKQVSNALKQLRSKLGLLLYLYLLWTLKH</sequence>
<accession>A0A3S2UKX7</accession>
<keyword evidence="3" id="KW-0731">Sigma factor</keyword>
<dbReference type="GO" id="GO:0003677">
    <property type="term" value="F:DNA binding"/>
    <property type="evidence" value="ECO:0007669"/>
    <property type="project" value="InterPro"/>
</dbReference>
<dbReference type="AlphaFoldDB" id="A0A3S2UKX7"/>
<protein>
    <submittedName>
        <fullName evidence="7">RNA polymerase sigma-70 factor</fullName>
    </submittedName>
</protein>
<feature type="domain" description="RNA polymerase sigma factor 70 region 4 type 2" evidence="6">
    <location>
        <begin position="124"/>
        <end position="176"/>
    </location>
</feature>
<name>A0A3S2UKX7_9SPHI</name>
<dbReference type="InterPro" id="IPR007627">
    <property type="entry name" value="RNA_pol_sigma70_r2"/>
</dbReference>
<dbReference type="PANTHER" id="PTHR43133:SF46">
    <property type="entry name" value="RNA POLYMERASE SIGMA-70 FACTOR ECF SUBFAMILY"/>
    <property type="match status" value="1"/>
</dbReference>
<dbReference type="InterPro" id="IPR036388">
    <property type="entry name" value="WH-like_DNA-bd_sf"/>
</dbReference>
<dbReference type="SUPFAM" id="SSF88946">
    <property type="entry name" value="Sigma2 domain of RNA polymerase sigma factors"/>
    <property type="match status" value="1"/>
</dbReference>
<proteinExistence type="inferred from homology"/>
<feature type="domain" description="RNA polymerase sigma-70 region 2" evidence="5">
    <location>
        <begin position="27"/>
        <end position="93"/>
    </location>
</feature>
<keyword evidence="8" id="KW-1185">Reference proteome</keyword>
<evidence type="ECO:0000256" key="1">
    <source>
        <dbReference type="ARBA" id="ARBA00010641"/>
    </source>
</evidence>
<dbReference type="InterPro" id="IPR014327">
    <property type="entry name" value="RNA_pol_sigma70_bacteroid"/>
</dbReference>
<reference evidence="7 8" key="1">
    <citation type="submission" date="2019-01" db="EMBL/GenBank/DDBJ databases">
        <authorList>
            <person name="Chen W.-M."/>
        </authorList>
    </citation>
    <scope>NUCLEOTIDE SEQUENCE [LARGE SCALE GENOMIC DNA]</scope>
    <source>
        <strain evidence="7 8">YBJ-36</strain>
    </source>
</reference>
<dbReference type="NCBIfam" id="TIGR02985">
    <property type="entry name" value="Sig70_bacteroi1"/>
    <property type="match status" value="1"/>
</dbReference>
<evidence type="ECO:0000256" key="4">
    <source>
        <dbReference type="ARBA" id="ARBA00023163"/>
    </source>
</evidence>
<dbReference type="OrthoDB" id="659569at2"/>
<organism evidence="7 8">
    <name type="scientific">Mucilaginibacter limnophilus</name>
    <dbReference type="NCBI Taxonomy" id="1932778"/>
    <lineage>
        <taxon>Bacteria</taxon>
        <taxon>Pseudomonadati</taxon>
        <taxon>Bacteroidota</taxon>
        <taxon>Sphingobacteriia</taxon>
        <taxon>Sphingobacteriales</taxon>
        <taxon>Sphingobacteriaceae</taxon>
        <taxon>Mucilaginibacter</taxon>
    </lineage>
</organism>
<evidence type="ECO:0000313" key="7">
    <source>
        <dbReference type="EMBL" id="RVU00699.1"/>
    </source>
</evidence>
<dbReference type="GO" id="GO:0006352">
    <property type="term" value="P:DNA-templated transcription initiation"/>
    <property type="evidence" value="ECO:0007669"/>
    <property type="project" value="InterPro"/>
</dbReference>
<dbReference type="InterPro" id="IPR014284">
    <property type="entry name" value="RNA_pol_sigma-70_dom"/>
</dbReference>
<dbReference type="PANTHER" id="PTHR43133">
    <property type="entry name" value="RNA POLYMERASE ECF-TYPE SIGMA FACTO"/>
    <property type="match status" value="1"/>
</dbReference>
<dbReference type="InterPro" id="IPR013324">
    <property type="entry name" value="RNA_pol_sigma_r3/r4-like"/>
</dbReference>
<keyword evidence="2" id="KW-0805">Transcription regulation</keyword>
<dbReference type="EMBL" id="SACK01000004">
    <property type="protein sequence ID" value="RVU00699.1"/>
    <property type="molecule type" value="Genomic_DNA"/>
</dbReference>